<accession>A0A2J7PVU3</accession>
<evidence type="ECO:0000313" key="3">
    <source>
        <dbReference type="Proteomes" id="UP000235965"/>
    </source>
</evidence>
<gene>
    <name evidence="2" type="ORF">B7P43_G08122</name>
</gene>
<name>A0A2J7PVU3_9NEOP</name>
<dbReference type="EMBL" id="NEVH01020943">
    <property type="protein sequence ID" value="PNF20449.1"/>
    <property type="molecule type" value="Genomic_DNA"/>
</dbReference>
<dbReference type="InParanoid" id="A0A2J7PVU3"/>
<sequence length="314" mass="34023">MASSVLHDIAGDLQSFCAACSDASPREFATTFAQKDFFHSYGVCLISLNLFTNMNILPAACSRTRILLTKGGKDMKDLLLVSVPWCANTHRPEYENRHKGTQENGNLSIAYPSEPPTVLTYFIVTLLAGVVTAGLLRVPKVYNALISTNEKLVPSRAISVSAPVLQPVALAPAVPAVVVTSPYIAVHDTEVKSNKTETEANSENESEKKPENGQNATSSDLPVITPFSLPLAYYNSLTYYHNLWPYSYSSVSPATFLFTAPFTYPGIFDLYGGLPWTQNKKPESDPASSKDSASDVPSGTQDDPEKESVSIEAS</sequence>
<proteinExistence type="predicted"/>
<evidence type="ECO:0000313" key="2">
    <source>
        <dbReference type="EMBL" id="PNF20449.1"/>
    </source>
</evidence>
<protein>
    <submittedName>
        <fullName evidence="2">Uncharacterized protein</fullName>
    </submittedName>
</protein>
<feature type="region of interest" description="Disordered" evidence="1">
    <location>
        <begin position="190"/>
        <end position="219"/>
    </location>
</feature>
<comment type="caution">
    <text evidence="2">The sequence shown here is derived from an EMBL/GenBank/DDBJ whole genome shotgun (WGS) entry which is preliminary data.</text>
</comment>
<keyword evidence="3" id="KW-1185">Reference proteome</keyword>
<dbReference type="OrthoDB" id="7443691at2759"/>
<dbReference type="EMBL" id="NEVH01020943">
    <property type="protein sequence ID" value="PNF20450.1"/>
    <property type="molecule type" value="Genomic_DNA"/>
</dbReference>
<dbReference type="AlphaFoldDB" id="A0A2J7PVU3"/>
<organism evidence="2 3">
    <name type="scientific">Cryptotermes secundus</name>
    <dbReference type="NCBI Taxonomy" id="105785"/>
    <lineage>
        <taxon>Eukaryota</taxon>
        <taxon>Metazoa</taxon>
        <taxon>Ecdysozoa</taxon>
        <taxon>Arthropoda</taxon>
        <taxon>Hexapoda</taxon>
        <taxon>Insecta</taxon>
        <taxon>Pterygota</taxon>
        <taxon>Neoptera</taxon>
        <taxon>Polyneoptera</taxon>
        <taxon>Dictyoptera</taxon>
        <taxon>Blattodea</taxon>
        <taxon>Blattoidea</taxon>
        <taxon>Termitoidae</taxon>
        <taxon>Kalotermitidae</taxon>
        <taxon>Cryptotermitinae</taxon>
        <taxon>Cryptotermes</taxon>
    </lineage>
</organism>
<reference evidence="2 3" key="1">
    <citation type="submission" date="2017-12" db="EMBL/GenBank/DDBJ databases">
        <title>Hemimetabolous genomes reveal molecular basis of termite eusociality.</title>
        <authorList>
            <person name="Harrison M.C."/>
            <person name="Jongepier E."/>
            <person name="Robertson H.M."/>
            <person name="Arning N."/>
            <person name="Bitard-Feildel T."/>
            <person name="Chao H."/>
            <person name="Childers C.P."/>
            <person name="Dinh H."/>
            <person name="Doddapaneni H."/>
            <person name="Dugan S."/>
            <person name="Gowin J."/>
            <person name="Greiner C."/>
            <person name="Han Y."/>
            <person name="Hu H."/>
            <person name="Hughes D.S.T."/>
            <person name="Huylmans A.-K."/>
            <person name="Kemena C."/>
            <person name="Kremer L.P.M."/>
            <person name="Lee S.L."/>
            <person name="Lopez-Ezquerra A."/>
            <person name="Mallet L."/>
            <person name="Monroy-Kuhn J.M."/>
            <person name="Moser A."/>
            <person name="Murali S.C."/>
            <person name="Muzny D.M."/>
            <person name="Otani S."/>
            <person name="Piulachs M.-D."/>
            <person name="Poelchau M."/>
            <person name="Qu J."/>
            <person name="Schaub F."/>
            <person name="Wada-Katsumata A."/>
            <person name="Worley K.C."/>
            <person name="Xie Q."/>
            <person name="Ylla G."/>
            <person name="Poulsen M."/>
            <person name="Gibbs R.A."/>
            <person name="Schal C."/>
            <person name="Richards S."/>
            <person name="Belles X."/>
            <person name="Korb J."/>
            <person name="Bornberg-Bauer E."/>
        </authorList>
    </citation>
    <scope>NUCLEOTIDE SEQUENCE [LARGE SCALE GENOMIC DNA]</scope>
    <source>
        <tissue evidence="2">Whole body</tissue>
    </source>
</reference>
<dbReference type="Proteomes" id="UP000235965">
    <property type="component" value="Unassembled WGS sequence"/>
</dbReference>
<feature type="region of interest" description="Disordered" evidence="1">
    <location>
        <begin position="278"/>
        <end position="314"/>
    </location>
</feature>
<evidence type="ECO:0000256" key="1">
    <source>
        <dbReference type="SAM" id="MobiDB-lite"/>
    </source>
</evidence>
<feature type="compositionally biased region" description="Low complexity" evidence="1">
    <location>
        <begin position="285"/>
        <end position="298"/>
    </location>
</feature>